<protein>
    <submittedName>
        <fullName evidence="2">Uncharacterized protein</fullName>
    </submittedName>
</protein>
<dbReference type="Proteomes" id="UP000728647">
    <property type="component" value="Unassembled WGS sequence"/>
</dbReference>
<feature type="transmembrane region" description="Helical" evidence="1">
    <location>
        <begin position="12"/>
        <end position="33"/>
    </location>
</feature>
<keyword evidence="1" id="KW-0812">Transmembrane</keyword>
<keyword evidence="5" id="KW-1185">Reference proteome</keyword>
<dbReference type="RefSeq" id="WP_174681691.1">
    <property type="nucleotide sequence ID" value="NZ_JABUQZ010000001.1"/>
</dbReference>
<evidence type="ECO:0000313" key="4">
    <source>
        <dbReference type="Proteomes" id="UP000728647"/>
    </source>
</evidence>
<gene>
    <name evidence="2" type="ORF">HT576_04380</name>
    <name evidence="3" type="ORF">HTZ84_16625</name>
</gene>
<name>A0A8J8GM23_9EURY</name>
<organism evidence="2 4">
    <name type="scientific">Haloterrigena gelatinilytica</name>
    <dbReference type="NCBI Taxonomy" id="2741724"/>
    <lineage>
        <taxon>Archaea</taxon>
        <taxon>Methanobacteriati</taxon>
        <taxon>Methanobacteriota</taxon>
        <taxon>Stenosarchaea group</taxon>
        <taxon>Halobacteria</taxon>
        <taxon>Halobacteriales</taxon>
        <taxon>Natrialbaceae</taxon>
        <taxon>Haloterrigena</taxon>
    </lineage>
</organism>
<dbReference type="Proteomes" id="UP001016761">
    <property type="component" value="Unassembled WGS sequence"/>
</dbReference>
<sequence>MLDREQIIEISVSVSMVLLMLGTMITIGTQYGGSSGTLSPEGGELLVGAITGFIILMLAVGIALAYLLNDPEDGLEADDETDADTGSAI</sequence>
<dbReference type="EMBL" id="JABURA010000001">
    <property type="protein sequence ID" value="NUB90272.1"/>
    <property type="molecule type" value="Genomic_DNA"/>
</dbReference>
<evidence type="ECO:0000313" key="3">
    <source>
        <dbReference type="EMBL" id="NUC73905.1"/>
    </source>
</evidence>
<comment type="caution">
    <text evidence="2">The sequence shown here is derived from an EMBL/GenBank/DDBJ whole genome shotgun (WGS) entry which is preliminary data.</text>
</comment>
<dbReference type="OrthoDB" id="170376at2157"/>
<feature type="transmembrane region" description="Helical" evidence="1">
    <location>
        <begin position="45"/>
        <end position="68"/>
    </location>
</feature>
<evidence type="ECO:0000256" key="1">
    <source>
        <dbReference type="SAM" id="Phobius"/>
    </source>
</evidence>
<dbReference type="Pfam" id="PF24284">
    <property type="entry name" value="DUF7472"/>
    <property type="match status" value="1"/>
</dbReference>
<keyword evidence="1" id="KW-1133">Transmembrane helix</keyword>
<evidence type="ECO:0000313" key="2">
    <source>
        <dbReference type="EMBL" id="NUB90272.1"/>
    </source>
</evidence>
<dbReference type="AlphaFoldDB" id="A0A8J8GM23"/>
<reference evidence="2 5" key="1">
    <citation type="submission" date="2020-06" db="EMBL/GenBank/DDBJ databases">
        <title>Haloterrigena sp. nov., an extremely halophilic archaeon isolated from a saline sediment.</title>
        <authorList>
            <person name="Liu B.-B."/>
        </authorList>
    </citation>
    <scope>NUCLEOTIDE SEQUENCE</scope>
    <source>
        <strain evidence="2">SYSU A121-1</strain>
        <strain evidence="3 5">SYSU A558-1</strain>
    </source>
</reference>
<keyword evidence="1" id="KW-0472">Membrane</keyword>
<proteinExistence type="predicted"/>
<dbReference type="EMBL" id="JABUQZ010000001">
    <property type="protein sequence ID" value="NUC73905.1"/>
    <property type="molecule type" value="Genomic_DNA"/>
</dbReference>
<dbReference type="InterPro" id="IPR055895">
    <property type="entry name" value="DUF7472"/>
</dbReference>
<accession>A0A8J8GM23</accession>
<evidence type="ECO:0000313" key="5">
    <source>
        <dbReference type="Proteomes" id="UP001016761"/>
    </source>
</evidence>